<proteinExistence type="predicted"/>
<dbReference type="Pfam" id="PF12879">
    <property type="entry name" value="SICA_C"/>
    <property type="match status" value="1"/>
</dbReference>
<feature type="region of interest" description="Disordered" evidence="1">
    <location>
        <begin position="142"/>
        <end position="167"/>
    </location>
</feature>
<evidence type="ECO:0000259" key="2">
    <source>
        <dbReference type="Pfam" id="PF12879"/>
    </source>
</evidence>
<dbReference type="EMBL" id="CP016249">
    <property type="protein sequence ID" value="ANQ09082.1"/>
    <property type="molecule type" value="Genomic_DNA"/>
</dbReference>
<gene>
    <name evidence="3" type="ORF">PCOAH_00033920</name>
</gene>
<accession>A0A1B1E223</accession>
<evidence type="ECO:0000256" key="1">
    <source>
        <dbReference type="SAM" id="MobiDB-lite"/>
    </source>
</evidence>
<dbReference type="VEuPathDB" id="PlasmoDB:PCOAH_00033920"/>
<dbReference type="Proteomes" id="UP000092716">
    <property type="component" value="Chromosome 11"/>
</dbReference>
<dbReference type="RefSeq" id="XP_019915777.1">
    <property type="nucleotide sequence ID" value="XM_020060186.1"/>
</dbReference>
<keyword evidence="4" id="KW-1185">Reference proteome</keyword>
<evidence type="ECO:0000313" key="4">
    <source>
        <dbReference type="Proteomes" id="UP000092716"/>
    </source>
</evidence>
<organism evidence="3 4">
    <name type="scientific">Plasmodium coatneyi</name>
    <dbReference type="NCBI Taxonomy" id="208452"/>
    <lineage>
        <taxon>Eukaryota</taxon>
        <taxon>Sar</taxon>
        <taxon>Alveolata</taxon>
        <taxon>Apicomplexa</taxon>
        <taxon>Aconoidasida</taxon>
        <taxon>Haemosporida</taxon>
        <taxon>Plasmodiidae</taxon>
        <taxon>Plasmodium</taxon>
    </lineage>
</organism>
<reference evidence="4" key="1">
    <citation type="submission" date="2016-06" db="EMBL/GenBank/DDBJ databases">
        <title>First high quality genome sequence of Plasmodium coatneyi using continuous long reads from single molecule, real-time sequencing.</title>
        <authorList>
            <person name="Chien J.-T."/>
            <person name="Pakala S.B."/>
            <person name="Geraldo J.A."/>
            <person name="Lapp S.A."/>
            <person name="Barnwell J.W."/>
            <person name="Kissinger J.C."/>
            <person name="Galinski M.R."/>
            <person name="Humphrey J.C."/>
        </authorList>
    </citation>
    <scope>NUCLEOTIDE SEQUENCE [LARGE SCALE GENOMIC DNA]</scope>
    <source>
        <strain evidence="4">Hackeri</strain>
    </source>
</reference>
<evidence type="ECO:0000313" key="3">
    <source>
        <dbReference type="EMBL" id="ANQ09082.1"/>
    </source>
</evidence>
<dbReference type="AlphaFoldDB" id="A0A1B1E223"/>
<protein>
    <submittedName>
        <fullName evidence="3">SICA antigen</fullName>
    </submittedName>
</protein>
<dbReference type="OrthoDB" id="376328at2759"/>
<dbReference type="KEGG" id="pcot:PCOAH_00033920"/>
<name>A0A1B1E223_9APIC</name>
<sequence>MVVVKPLMVVQVNPLLMPPLKKLKTLIQLLEILLKARAVRLPLTATVIRIARLVKREVSPPLSLLFLFLHLVWAPVQELVRFLPLFVFQQELQKLLLHPGLEYIALGKRRRRHKRADQVRGPAALEEQLFDHVDQADGPHEYTLVKKRRQPRSAPSGRTKGSKKRADHRVCHRTIIDIHLEVLGEYQRENLHSTKEDFFEILVQEFMGSEFIKEENVPEEGVPSSDSGFRVDFRKEQFTEEQMFLRNRFQVQVPEEENFPKELDQSSDSGFRVDVPKEQVPSSDSGFREEDLVPEEGVPMEVLPQENQK</sequence>
<dbReference type="GeneID" id="30910123"/>
<feature type="region of interest" description="Disordered" evidence="1">
    <location>
        <begin position="256"/>
        <end position="309"/>
    </location>
</feature>
<feature type="domain" description="Schizont-infected cell agglutination C-terminal" evidence="2">
    <location>
        <begin position="105"/>
        <end position="222"/>
    </location>
</feature>
<dbReference type="InterPro" id="IPR024288">
    <property type="entry name" value="SICA_C"/>
</dbReference>